<dbReference type="Pfam" id="PF11774">
    <property type="entry name" value="Lsr2"/>
    <property type="match status" value="1"/>
</dbReference>
<dbReference type="GO" id="GO:0003677">
    <property type="term" value="F:DNA binding"/>
    <property type="evidence" value="ECO:0007669"/>
    <property type="project" value="UniProtKB-KW"/>
</dbReference>
<dbReference type="OrthoDB" id="4113332at2"/>
<evidence type="ECO:0000313" key="5">
    <source>
        <dbReference type="EMBL" id="PWD50598.1"/>
    </source>
</evidence>
<protein>
    <recommendedName>
        <fullName evidence="7">Histone protein Lsr2</fullName>
    </recommendedName>
</protein>
<proteinExistence type="predicted"/>
<dbReference type="EMBL" id="PYHR01000002">
    <property type="protein sequence ID" value="PWD50598.1"/>
    <property type="molecule type" value="Genomic_DNA"/>
</dbReference>
<reference evidence="5 6" key="1">
    <citation type="submission" date="2018-03" db="EMBL/GenBank/DDBJ databases">
        <title>Genome assembly of novel Miniimonas species PCH200.</title>
        <authorList>
            <person name="Thakur V."/>
            <person name="Kumar V."/>
            <person name="Singh D."/>
        </authorList>
    </citation>
    <scope>NUCLEOTIDE SEQUENCE [LARGE SCALE GENOMIC DNA]</scope>
    <source>
        <strain evidence="5 6">PCH200</strain>
    </source>
</reference>
<evidence type="ECO:0000313" key="6">
    <source>
        <dbReference type="Proteomes" id="UP000245166"/>
    </source>
</evidence>
<evidence type="ECO:0000256" key="1">
    <source>
        <dbReference type="ARBA" id="ARBA00023125"/>
    </source>
</evidence>
<organism evidence="5 6">
    <name type="scientific">Serinibacter arcticus</name>
    <dbReference type="NCBI Taxonomy" id="1655435"/>
    <lineage>
        <taxon>Bacteria</taxon>
        <taxon>Bacillati</taxon>
        <taxon>Actinomycetota</taxon>
        <taxon>Actinomycetes</taxon>
        <taxon>Micrococcales</taxon>
        <taxon>Beutenbergiaceae</taxon>
        <taxon>Serinibacter</taxon>
    </lineage>
</organism>
<dbReference type="InterPro" id="IPR036625">
    <property type="entry name" value="E3-bd_dom_sf"/>
</dbReference>
<evidence type="ECO:0000256" key="2">
    <source>
        <dbReference type="SAM" id="MobiDB-lite"/>
    </source>
</evidence>
<accession>A0A2U1ZUE7</accession>
<feature type="region of interest" description="Disordered" evidence="2">
    <location>
        <begin position="52"/>
        <end position="100"/>
    </location>
</feature>
<dbReference type="InterPro" id="IPR055370">
    <property type="entry name" value="Lsr2_DNA-bd"/>
</dbReference>
<feature type="domain" description="Lsr2 DNA-binding" evidence="4">
    <location>
        <begin position="76"/>
        <end position="110"/>
    </location>
</feature>
<keyword evidence="1" id="KW-0238">DNA-binding</keyword>
<feature type="domain" description="Lsr2 dimerization" evidence="3">
    <location>
        <begin position="1"/>
        <end position="58"/>
    </location>
</feature>
<dbReference type="InterPro" id="IPR024412">
    <property type="entry name" value="Lsr2_dim_dom"/>
</dbReference>
<gene>
    <name evidence="5" type="ORF">C8046_07975</name>
</gene>
<keyword evidence="6" id="KW-1185">Reference proteome</keyword>
<evidence type="ECO:0008006" key="7">
    <source>
        <dbReference type="Google" id="ProtNLM"/>
    </source>
</evidence>
<evidence type="ECO:0000259" key="4">
    <source>
        <dbReference type="Pfam" id="PF23359"/>
    </source>
</evidence>
<dbReference type="RefSeq" id="WP_109228978.1">
    <property type="nucleotide sequence ID" value="NZ_PYHR01000002.1"/>
</dbReference>
<dbReference type="Proteomes" id="UP000245166">
    <property type="component" value="Unassembled WGS sequence"/>
</dbReference>
<dbReference type="Gene3D" id="4.10.320.10">
    <property type="entry name" value="E3-binding domain"/>
    <property type="match status" value="1"/>
</dbReference>
<evidence type="ECO:0000259" key="3">
    <source>
        <dbReference type="Pfam" id="PF11774"/>
    </source>
</evidence>
<dbReference type="AlphaFoldDB" id="A0A2U1ZUE7"/>
<name>A0A2U1ZUE7_9MICO</name>
<dbReference type="InterPro" id="IPR042261">
    <property type="entry name" value="Lsr2-like_dimerization"/>
</dbReference>
<dbReference type="Gene3D" id="3.30.60.230">
    <property type="entry name" value="Lsr2, dimerization domain"/>
    <property type="match status" value="1"/>
</dbReference>
<sequence length="111" mass="11651">MVQRVSVVLVDDIDGGDAAETVSFGLDGASYEIDLSDANAAKLRDALAPWVGAGRRSGGRKQATAAPRGRGRASRSSDASTIRSWAAENGHTVSERGRIPAEVREAYEAAH</sequence>
<dbReference type="GO" id="GO:0016746">
    <property type="term" value="F:acyltransferase activity"/>
    <property type="evidence" value="ECO:0007669"/>
    <property type="project" value="InterPro"/>
</dbReference>
<dbReference type="Pfam" id="PF23359">
    <property type="entry name" value="Lsr2_DNA-bd"/>
    <property type="match status" value="1"/>
</dbReference>
<comment type="caution">
    <text evidence="5">The sequence shown here is derived from an EMBL/GenBank/DDBJ whole genome shotgun (WGS) entry which is preliminary data.</text>
</comment>